<evidence type="ECO:0000256" key="1">
    <source>
        <dbReference type="SAM" id="MobiDB-lite"/>
    </source>
</evidence>
<dbReference type="Proteomes" id="UP001582793">
    <property type="component" value="Unassembled WGS sequence"/>
</dbReference>
<evidence type="ECO:0000313" key="3">
    <source>
        <dbReference type="Proteomes" id="UP001582793"/>
    </source>
</evidence>
<feature type="region of interest" description="Disordered" evidence="1">
    <location>
        <begin position="35"/>
        <end position="62"/>
    </location>
</feature>
<protein>
    <submittedName>
        <fullName evidence="2">Uncharacterized protein</fullName>
    </submittedName>
</protein>
<feature type="region of interest" description="Disordered" evidence="1">
    <location>
        <begin position="109"/>
        <end position="153"/>
    </location>
</feature>
<gene>
    <name evidence="2" type="ORF">AAFH96_15960</name>
</gene>
<sequence length="209" mass="23742">MRDGGSGGHGQRQLRATVRRGDFLLFGGFWRHRQQDGHPRVGGQPAGECSDQGEHAGPDLLQHGRAGDRLALAAPRRSQENAGCRLVQKTGQVRGVGEVQLRHRQLQRAEQAFDKQRRQRTQRVLHRRRARRGPGPEHRPGPERCLPDRPGVAVDDCPQATEFGRWRLRYAGDDERHRRDDRTHHLCEHRIRNLDHDTPVDQSTSGGAF</sequence>
<organism evidence="2 3">
    <name type="scientific">Polymorphospora lycopeni</name>
    <dbReference type="NCBI Taxonomy" id="3140240"/>
    <lineage>
        <taxon>Bacteria</taxon>
        <taxon>Bacillati</taxon>
        <taxon>Actinomycetota</taxon>
        <taxon>Actinomycetes</taxon>
        <taxon>Micromonosporales</taxon>
        <taxon>Micromonosporaceae</taxon>
        <taxon>Polymorphospora</taxon>
    </lineage>
</organism>
<name>A0ABV5CUB6_9ACTN</name>
<reference evidence="2 3" key="1">
    <citation type="submission" date="2024-04" db="EMBL/GenBank/DDBJ databases">
        <title>Polymorphospora sp. isolated from Baiyangdian Lake in Xiong'an New Area.</title>
        <authorList>
            <person name="Zhang X."/>
            <person name="Liu J."/>
        </authorList>
    </citation>
    <scope>NUCLEOTIDE SEQUENCE [LARGE SCALE GENOMIC DNA]</scope>
    <source>
        <strain evidence="2 3">2-325</strain>
    </source>
</reference>
<dbReference type="RefSeq" id="WP_375734702.1">
    <property type="nucleotide sequence ID" value="NZ_JBCGDC010000040.1"/>
</dbReference>
<feature type="compositionally biased region" description="Basic residues" evidence="1">
    <location>
        <begin position="117"/>
        <end position="132"/>
    </location>
</feature>
<dbReference type="EMBL" id="JBCGDC010000040">
    <property type="protein sequence ID" value="MFB6394591.1"/>
    <property type="molecule type" value="Genomic_DNA"/>
</dbReference>
<proteinExistence type="predicted"/>
<feature type="compositionally biased region" description="Basic and acidic residues" evidence="1">
    <location>
        <begin position="134"/>
        <end position="147"/>
    </location>
</feature>
<comment type="caution">
    <text evidence="2">The sequence shown here is derived from an EMBL/GenBank/DDBJ whole genome shotgun (WGS) entry which is preliminary data.</text>
</comment>
<keyword evidence="3" id="KW-1185">Reference proteome</keyword>
<evidence type="ECO:0000313" key="2">
    <source>
        <dbReference type="EMBL" id="MFB6394591.1"/>
    </source>
</evidence>
<accession>A0ABV5CUB6</accession>